<feature type="transmembrane region" description="Helical" evidence="9">
    <location>
        <begin position="310"/>
        <end position="328"/>
    </location>
</feature>
<evidence type="ECO:0000256" key="1">
    <source>
        <dbReference type="ARBA" id="ARBA00004477"/>
    </source>
</evidence>
<name>A0A0V0J5C0_SCHSO</name>
<keyword evidence="7 9" id="KW-0472">Membrane</keyword>
<feature type="transmembrane region" description="Helical" evidence="9">
    <location>
        <begin position="130"/>
        <end position="150"/>
    </location>
</feature>
<dbReference type="EMBL" id="GEEE01011027">
    <property type="protein sequence ID" value="JAP52198.1"/>
    <property type="molecule type" value="Transcribed_RNA"/>
</dbReference>
<dbReference type="EMBL" id="UYSU01032880">
    <property type="protein sequence ID" value="VDL90858.1"/>
    <property type="molecule type" value="Genomic_DNA"/>
</dbReference>
<keyword evidence="4" id="KW-0256">Endoplasmic reticulum</keyword>
<evidence type="ECO:0000256" key="9">
    <source>
        <dbReference type="SAM" id="Phobius"/>
    </source>
</evidence>
<evidence type="ECO:0000313" key="12">
    <source>
        <dbReference type="Proteomes" id="UP000275846"/>
    </source>
</evidence>
<evidence type="ECO:0000256" key="4">
    <source>
        <dbReference type="ARBA" id="ARBA00022824"/>
    </source>
</evidence>
<organism evidence="10">
    <name type="scientific">Schistocephalus solidus</name>
    <name type="common">Tapeworm</name>
    <dbReference type="NCBI Taxonomy" id="70667"/>
    <lineage>
        <taxon>Eukaryota</taxon>
        <taxon>Metazoa</taxon>
        <taxon>Spiralia</taxon>
        <taxon>Lophotrochozoa</taxon>
        <taxon>Platyhelminthes</taxon>
        <taxon>Cestoda</taxon>
        <taxon>Eucestoda</taxon>
        <taxon>Diphyllobothriidea</taxon>
        <taxon>Diphyllobothriidae</taxon>
        <taxon>Schistocephalus</taxon>
    </lineage>
</organism>
<evidence type="ECO:0000256" key="5">
    <source>
        <dbReference type="ARBA" id="ARBA00022989"/>
    </source>
</evidence>
<accession>A0A0V0J5C0</accession>
<sequence length="355" mass="39212">MKGASLRKFSKGGSQPLRSDSASRPPRQPIPGPTTPAHFFGLLIFSLLKKPMFVNSTVKAGIYICAAAAGSLIFDFVKMPPCLFSNKRNVFNLVFVKWGWAWTFCSLSLFIILSTYVYTGGNKRLIRAHMMRMLAGSACWYVCTGLFNTVETSFGRCYDQSGALLKTQTGGPPFSRRSCRQLKGHWMGFDISGHCFLLVMCNLWIIEELRVMRSWPVLAGLLGVNSNAESNEDDMGYFPPSATPASASDSSAPSGLPNVSVRDLQVMRSAYVRLSRNLRVVFSFTACLSLLWDFMLFVTIVYYHTMPTKLLGTAFAITCWFLCYRVAFPLMEAGAACGLAPGLPGDGPLHFVPCR</sequence>
<gene>
    <name evidence="10" type="primary">FITM</name>
    <name evidence="11" type="ORF">SSLN_LOCUS4473</name>
    <name evidence="10" type="ORF">TR165177</name>
</gene>
<dbReference type="InterPro" id="IPR046401">
    <property type="entry name" value="FITM1/2"/>
</dbReference>
<evidence type="ECO:0000313" key="11">
    <source>
        <dbReference type="EMBL" id="VDL90858.1"/>
    </source>
</evidence>
<dbReference type="WBParaSite" id="SSLN_0000462501-mRNA-1">
    <property type="protein sequence ID" value="SSLN_0000462501-mRNA-1"/>
    <property type="gene ID" value="SSLN_0000462501"/>
</dbReference>
<reference evidence="10" key="1">
    <citation type="submission" date="2016-01" db="EMBL/GenBank/DDBJ databases">
        <title>Reference transcriptome for the parasite Schistocephalus solidus: insights into the molecular evolution of parasitism.</title>
        <authorList>
            <person name="Hebert F.O."/>
            <person name="Grambauer S."/>
            <person name="Barber I."/>
            <person name="Landry C.R."/>
            <person name="Aubin-Horth N."/>
        </authorList>
    </citation>
    <scope>NUCLEOTIDE SEQUENCE</scope>
</reference>
<dbReference type="GO" id="GO:0005789">
    <property type="term" value="C:endoplasmic reticulum membrane"/>
    <property type="evidence" value="ECO:0007669"/>
    <property type="project" value="UniProtKB-SubCell"/>
</dbReference>
<feature type="compositionally biased region" description="Polar residues" evidence="8">
    <location>
        <begin position="12"/>
        <end position="22"/>
    </location>
</feature>
<feature type="region of interest" description="Disordered" evidence="8">
    <location>
        <begin position="1"/>
        <end position="31"/>
    </location>
</feature>
<dbReference type="Pfam" id="PF10261">
    <property type="entry name" value="FIT"/>
    <property type="match status" value="1"/>
</dbReference>
<keyword evidence="12" id="KW-1185">Reference proteome</keyword>
<evidence type="ECO:0000313" key="13">
    <source>
        <dbReference type="WBParaSite" id="SSLN_0000462501-mRNA-1"/>
    </source>
</evidence>
<dbReference type="HAMAP" id="MF_03230">
    <property type="entry name" value="FITM2"/>
    <property type="match status" value="1"/>
</dbReference>
<comment type="subcellular location">
    <subcellularLocation>
        <location evidence="1">Endoplasmic reticulum membrane</location>
        <topology evidence="1">Multi-pass membrane protein</topology>
    </subcellularLocation>
</comment>
<keyword evidence="2 9" id="KW-0812">Transmembrane</keyword>
<reference evidence="11 12" key="3">
    <citation type="submission" date="2018-11" db="EMBL/GenBank/DDBJ databases">
        <authorList>
            <consortium name="Pathogen Informatics"/>
        </authorList>
    </citation>
    <scope>NUCLEOTIDE SEQUENCE [LARGE SCALE GENOMIC DNA]</scope>
    <source>
        <strain evidence="11 12">NST_G2</strain>
    </source>
</reference>
<dbReference type="EMBL" id="GEEE01002684">
    <property type="protein sequence ID" value="JAP60541.1"/>
    <property type="molecule type" value="Transcribed_RNA"/>
</dbReference>
<dbReference type="GO" id="GO:0019915">
    <property type="term" value="P:lipid storage"/>
    <property type="evidence" value="ECO:0007669"/>
    <property type="project" value="InterPro"/>
</dbReference>
<dbReference type="PANTHER" id="PTHR23129">
    <property type="entry name" value="ACYL-COENZYME A DIPHOSPHATASE FITM2"/>
    <property type="match status" value="1"/>
</dbReference>
<dbReference type="PANTHER" id="PTHR23129:SF0">
    <property type="entry name" value="ACYL-COENZYME A DIPHOSPHATASE FITM2"/>
    <property type="match status" value="1"/>
</dbReference>
<keyword evidence="6" id="KW-0443">Lipid metabolism</keyword>
<dbReference type="InterPro" id="IPR019388">
    <property type="entry name" value="FIT"/>
</dbReference>
<dbReference type="Proteomes" id="UP000275846">
    <property type="component" value="Unassembled WGS sequence"/>
</dbReference>
<dbReference type="EMBL" id="GEEE01022196">
    <property type="protein sequence ID" value="JAP41029.1"/>
    <property type="molecule type" value="Transcribed_RNA"/>
</dbReference>
<proteinExistence type="inferred from homology"/>
<dbReference type="GO" id="GO:0034389">
    <property type="term" value="P:lipid droplet organization"/>
    <property type="evidence" value="ECO:0007669"/>
    <property type="project" value="InterPro"/>
</dbReference>
<feature type="transmembrane region" description="Helical" evidence="9">
    <location>
        <begin position="186"/>
        <end position="206"/>
    </location>
</feature>
<feature type="transmembrane region" description="Helical" evidence="9">
    <location>
        <begin position="280"/>
        <end position="304"/>
    </location>
</feature>
<evidence type="ECO:0000256" key="6">
    <source>
        <dbReference type="ARBA" id="ARBA00023098"/>
    </source>
</evidence>
<reference evidence="13" key="2">
    <citation type="submission" date="2016-06" db="UniProtKB">
        <authorList>
            <consortium name="WormBaseParasite"/>
        </authorList>
    </citation>
    <scope>IDENTIFICATION</scope>
</reference>
<keyword evidence="3" id="KW-0378">Hydrolase</keyword>
<dbReference type="OrthoDB" id="5579088at2759"/>
<dbReference type="GO" id="GO:0008654">
    <property type="term" value="P:phospholipid biosynthetic process"/>
    <property type="evidence" value="ECO:0007669"/>
    <property type="project" value="TreeGrafter"/>
</dbReference>
<dbReference type="AlphaFoldDB" id="A0A0V0J5C0"/>
<feature type="transmembrane region" description="Helical" evidence="9">
    <location>
        <begin position="99"/>
        <end position="118"/>
    </location>
</feature>
<dbReference type="STRING" id="70667.A0A0V0J5C0"/>
<evidence type="ECO:0000256" key="7">
    <source>
        <dbReference type="ARBA" id="ARBA00023136"/>
    </source>
</evidence>
<evidence type="ECO:0000256" key="2">
    <source>
        <dbReference type="ARBA" id="ARBA00022692"/>
    </source>
</evidence>
<protein>
    <submittedName>
        <fullName evidence="10 13">FIT family protein CG10671</fullName>
    </submittedName>
</protein>
<evidence type="ECO:0000256" key="3">
    <source>
        <dbReference type="ARBA" id="ARBA00022801"/>
    </source>
</evidence>
<keyword evidence="5 9" id="KW-1133">Transmembrane helix</keyword>
<evidence type="ECO:0000313" key="10">
    <source>
        <dbReference type="EMBL" id="JAP60541.1"/>
    </source>
</evidence>
<evidence type="ECO:0000256" key="8">
    <source>
        <dbReference type="SAM" id="MobiDB-lite"/>
    </source>
</evidence>
<dbReference type="GO" id="GO:0010945">
    <property type="term" value="F:coenzyme A diphosphatase activity"/>
    <property type="evidence" value="ECO:0007669"/>
    <property type="project" value="InterPro"/>
</dbReference>
<feature type="transmembrane region" description="Helical" evidence="9">
    <location>
        <begin position="60"/>
        <end position="79"/>
    </location>
</feature>